<name>D2W0U6_NAEGR</name>
<dbReference type="EMBL" id="GG738919">
    <property type="protein sequence ID" value="EFC37350.1"/>
    <property type="molecule type" value="Genomic_DNA"/>
</dbReference>
<keyword evidence="3" id="KW-0862">Zinc</keyword>
<keyword evidence="1" id="KW-0479">Metal-binding</keyword>
<reference evidence="6 7" key="1">
    <citation type="journal article" date="2010" name="Cell">
        <title>The genome of Naegleria gruberi illuminates early eukaryotic versatility.</title>
        <authorList>
            <person name="Fritz-Laylin L.K."/>
            <person name="Prochnik S.E."/>
            <person name="Ginger M.L."/>
            <person name="Dacks J.B."/>
            <person name="Carpenter M.L."/>
            <person name="Field M.C."/>
            <person name="Kuo A."/>
            <person name="Paredez A."/>
            <person name="Chapman J."/>
            <person name="Pham J."/>
            <person name="Shu S."/>
            <person name="Neupane R."/>
            <person name="Cipriano M."/>
            <person name="Mancuso J."/>
            <person name="Tu H."/>
            <person name="Salamov A."/>
            <person name="Lindquist E."/>
            <person name="Shapiro H."/>
            <person name="Lucas S."/>
            <person name="Grigoriev I.V."/>
            <person name="Cande W.Z."/>
            <person name="Fulton C."/>
            <person name="Rokhsar D.S."/>
            <person name="Dawson S.C."/>
        </authorList>
    </citation>
    <scope>NUCLEOTIDE SEQUENCE [LARGE SCALE GENOMIC DNA]</scope>
    <source>
        <strain evidence="6 7">NEG-M</strain>
    </source>
</reference>
<evidence type="ECO:0000256" key="3">
    <source>
        <dbReference type="ARBA" id="ARBA00022833"/>
    </source>
</evidence>
<dbReference type="Proteomes" id="UP000006671">
    <property type="component" value="Unassembled WGS sequence"/>
</dbReference>
<evidence type="ECO:0000256" key="1">
    <source>
        <dbReference type="ARBA" id="ARBA00022723"/>
    </source>
</evidence>
<dbReference type="AlphaFoldDB" id="D2W0U6"/>
<gene>
    <name evidence="6" type="ORF">NAEGRDRAFT_74985</name>
</gene>
<dbReference type="PROSITE" id="PS50865">
    <property type="entry name" value="ZF_MYND_2"/>
    <property type="match status" value="1"/>
</dbReference>
<dbReference type="InterPro" id="IPR002893">
    <property type="entry name" value="Znf_MYND"/>
</dbReference>
<evidence type="ECO:0000256" key="2">
    <source>
        <dbReference type="ARBA" id="ARBA00022771"/>
    </source>
</evidence>
<proteinExistence type="predicted"/>
<evidence type="ECO:0000313" key="6">
    <source>
        <dbReference type="EMBL" id="EFC37350.1"/>
    </source>
</evidence>
<dbReference type="PROSITE" id="PS01360">
    <property type="entry name" value="ZF_MYND_1"/>
    <property type="match status" value="1"/>
</dbReference>
<evidence type="ECO:0000259" key="5">
    <source>
        <dbReference type="PROSITE" id="PS50865"/>
    </source>
</evidence>
<dbReference type="VEuPathDB" id="AmoebaDB:NAEGRDRAFT_74985"/>
<sequence>MYQKLPPWTGKVILRTMIQEDPTQQERMGVVGPNSNPFSMGMMMDDFLPEVVDKVDLSFYNYSADERQQGNNQQVTSTAAELEERKLLENGIKLLRMIKSSFQDIPNQILEAEQEIESFIQNVYTKNGFDRNDEWISKAFMSDVLIDKFFDWMMELLVDTTTSKLMYLLHVITVNRTFKENVKRRHLVRLCNYVLPYERFEIPFNLYFGPFLNELLHLSWNVLETVLIDELKTAKNPLPPKERNKRGAQVLYESRCIDCLTLIATSNEIYRPKLLEIFEEILSSCEDPYITSIIVADMKALKLINKKSFRLIERAYMSKDVFEDITGTFFEFSQQVDMVDKVSLTASSLLNKKLSVEESKAKKRVRKIRDIAIASIVESGFKLATSTQFSDMKGEFDIDPNIYSVEKMFEHLKELNLLPISSIERLRPETEADKADFTKVSLMLLRFEYYLRKKVVKKGNQLLRVDDIRESTINIIDSCMMRGLTYFTQHDYQPLLDYVFKESSHNRYRLDDVLYFLSMAINSNFMIIERNFSNSFSLKPLYTYLIDIGMAERLEQIILENMKISESEDEYSKSIKISTIREAVGLIGELVNNSSHDDIGRASYLLNRTNVLDIIVAVWVEFSKVPSIMEHFLACMVHSFEFLKQYQLENSEESLVILDSMFHLIQKAGLPGIVKSSKGVFPKTQRKIIQAMEQAGIIKRVFEFLLERDFSKLATGTEPKDIRASGWSDSLATFLAYLSRNPPTREHYYDNDFKVLRFLVKEVLFTIHDQLAKYSVNNLPEARSSLCASFINYLSVVNHILWDIKACKFLFEDVNNRSSKSGLALENMCFFWLSKMLEHVKRIKRLNQVQTLVFSRTLFCTSCLMGDESFCNTLLSDDQFLPKIMEVLKFLTNNQLMIPDINLSSVKIITVALRHESSKGKINVDTLLGFIVNQMDDMAPVETLFYDLIGSQFGAEAEKLINTKYTSLKKSLNNTKKQVDKCATCKNLCGEKGEPLKSCSRCGKVKYCCRDCQVKDWQNHKPECTKKA</sequence>
<feature type="domain" description="MYND-type" evidence="5">
    <location>
        <begin position="982"/>
        <end position="1024"/>
    </location>
</feature>
<dbReference type="OrthoDB" id="5945798at2759"/>
<dbReference type="OMA" id="HIIRICN"/>
<accession>D2W0U6</accession>
<dbReference type="RefSeq" id="XP_002670094.1">
    <property type="nucleotide sequence ID" value="XM_002670048.1"/>
</dbReference>
<dbReference type="SUPFAM" id="SSF144232">
    <property type="entry name" value="HIT/MYND zinc finger-like"/>
    <property type="match status" value="1"/>
</dbReference>
<dbReference type="GO" id="GO:0008270">
    <property type="term" value="F:zinc ion binding"/>
    <property type="evidence" value="ECO:0007669"/>
    <property type="project" value="UniProtKB-KW"/>
</dbReference>
<organism evidence="7">
    <name type="scientific">Naegleria gruberi</name>
    <name type="common">Amoeba</name>
    <dbReference type="NCBI Taxonomy" id="5762"/>
    <lineage>
        <taxon>Eukaryota</taxon>
        <taxon>Discoba</taxon>
        <taxon>Heterolobosea</taxon>
        <taxon>Tetramitia</taxon>
        <taxon>Eutetramitia</taxon>
        <taxon>Vahlkampfiidae</taxon>
        <taxon>Naegleria</taxon>
    </lineage>
</organism>
<keyword evidence="2 4" id="KW-0863">Zinc-finger</keyword>
<evidence type="ECO:0000256" key="4">
    <source>
        <dbReference type="PROSITE-ProRule" id="PRU00134"/>
    </source>
</evidence>
<dbReference type="KEGG" id="ngr:NAEGRDRAFT_74985"/>
<dbReference type="InParanoid" id="D2W0U6"/>
<protein>
    <submittedName>
        <fullName evidence="6">Predicted protein</fullName>
    </submittedName>
</protein>
<dbReference type="Gene3D" id="6.10.140.2220">
    <property type="match status" value="1"/>
</dbReference>
<dbReference type="GeneID" id="8857297"/>
<dbReference type="Pfam" id="PF01753">
    <property type="entry name" value="zf-MYND"/>
    <property type="match status" value="1"/>
</dbReference>
<keyword evidence="7" id="KW-1185">Reference proteome</keyword>
<evidence type="ECO:0000313" key="7">
    <source>
        <dbReference type="Proteomes" id="UP000006671"/>
    </source>
</evidence>